<organism evidence="1 2">
    <name type="scientific">[Clostridium] methylpentosum DSM 5476</name>
    <dbReference type="NCBI Taxonomy" id="537013"/>
    <lineage>
        <taxon>Bacteria</taxon>
        <taxon>Bacillati</taxon>
        <taxon>Bacillota</taxon>
        <taxon>Clostridia</taxon>
        <taxon>Eubacteriales</taxon>
        <taxon>Oscillospiraceae</taxon>
        <taxon>Oscillospiraceae incertae sedis</taxon>
    </lineage>
</organism>
<dbReference type="EMBL" id="ACEC01000042">
    <property type="protein sequence ID" value="EEG31164.1"/>
    <property type="molecule type" value="Genomic_DNA"/>
</dbReference>
<accession>C0EBH8</accession>
<protein>
    <submittedName>
        <fullName evidence="1">Uncharacterized protein</fullName>
    </submittedName>
</protein>
<comment type="caution">
    <text evidence="1">The sequence shown here is derived from an EMBL/GenBank/DDBJ whole genome shotgun (WGS) entry which is preliminary data.</text>
</comment>
<dbReference type="AlphaFoldDB" id="C0EBH8"/>
<dbReference type="Proteomes" id="UP000003340">
    <property type="component" value="Unassembled WGS sequence"/>
</dbReference>
<gene>
    <name evidence="1" type="ORF">CLOSTMETH_01196</name>
</gene>
<reference evidence="1 2" key="1">
    <citation type="submission" date="2009-01" db="EMBL/GenBank/DDBJ databases">
        <authorList>
            <person name="Fulton L."/>
            <person name="Clifton S."/>
            <person name="Fulton B."/>
            <person name="Xu J."/>
            <person name="Minx P."/>
            <person name="Pepin K.H."/>
            <person name="Johnson M."/>
            <person name="Bhonagiri V."/>
            <person name="Nash W.E."/>
            <person name="Mardis E.R."/>
            <person name="Wilson R.K."/>
        </authorList>
    </citation>
    <scope>NUCLEOTIDE SEQUENCE [LARGE SCALE GENOMIC DNA]</scope>
    <source>
        <strain evidence="1 2">DSM 5476</strain>
    </source>
</reference>
<proteinExistence type="predicted"/>
<name>C0EBH8_9FIRM</name>
<evidence type="ECO:0000313" key="2">
    <source>
        <dbReference type="Proteomes" id="UP000003340"/>
    </source>
</evidence>
<dbReference type="HOGENOM" id="CLU_2394576_0_0_9"/>
<sequence>MDKPQENWISVYQQEIVREELDDPLWLNEVLEDNNIPYRNEDRAVLEGSYDSFRATVDRFVLIPPEYKEQVEGFIYEYENPDPDGINQLFEQE</sequence>
<reference evidence="1 2" key="2">
    <citation type="submission" date="2009-02" db="EMBL/GenBank/DDBJ databases">
        <title>Draft genome sequence of Clostridium methylpentosum (DSM 5476).</title>
        <authorList>
            <person name="Sudarsanam P."/>
            <person name="Ley R."/>
            <person name="Guruge J."/>
            <person name="Turnbaugh P.J."/>
            <person name="Mahowald M."/>
            <person name="Liep D."/>
            <person name="Gordon J."/>
        </authorList>
    </citation>
    <scope>NUCLEOTIDE SEQUENCE [LARGE SCALE GENOMIC DNA]</scope>
    <source>
        <strain evidence="1 2">DSM 5476</strain>
    </source>
</reference>
<evidence type="ECO:0000313" key="1">
    <source>
        <dbReference type="EMBL" id="EEG31164.1"/>
    </source>
</evidence>
<keyword evidence="2" id="KW-1185">Reference proteome</keyword>